<name>A0A1F8H1Q8_9BACT</name>
<reference evidence="1 2" key="1">
    <citation type="journal article" date="2016" name="Nat. Commun.">
        <title>Thousands of microbial genomes shed light on interconnected biogeochemical processes in an aquifer system.</title>
        <authorList>
            <person name="Anantharaman K."/>
            <person name="Brown C.T."/>
            <person name="Hug L.A."/>
            <person name="Sharon I."/>
            <person name="Castelle C.J."/>
            <person name="Probst A.J."/>
            <person name="Thomas B.C."/>
            <person name="Singh A."/>
            <person name="Wilkins M.J."/>
            <person name="Karaoz U."/>
            <person name="Brodie E.L."/>
            <person name="Williams K.H."/>
            <person name="Hubbard S.S."/>
            <person name="Banfield J.F."/>
        </authorList>
    </citation>
    <scope>NUCLEOTIDE SEQUENCE [LARGE SCALE GENOMIC DNA]</scope>
</reference>
<comment type="caution">
    <text evidence="1">The sequence shown here is derived from an EMBL/GenBank/DDBJ whole genome shotgun (WGS) entry which is preliminary data.</text>
</comment>
<sequence>MLYERGYCHWLRWQDKLGIIRPGGRNSFSRESYLLRYDFSFQKVFYAGFLGFDDNFNLVTIDQRFPIWESWYQGTEWVD</sequence>
<organism evidence="1 2">
    <name type="scientific">Candidatus Yanofskybacteria bacterium RIFCSPLOWO2_02_FULL_43_10b</name>
    <dbReference type="NCBI Taxonomy" id="1802704"/>
    <lineage>
        <taxon>Bacteria</taxon>
        <taxon>Candidatus Yanofskyibacteriota</taxon>
    </lineage>
</organism>
<evidence type="ECO:0000313" key="2">
    <source>
        <dbReference type="Proteomes" id="UP000177676"/>
    </source>
</evidence>
<dbReference type="Proteomes" id="UP000177676">
    <property type="component" value="Unassembled WGS sequence"/>
</dbReference>
<gene>
    <name evidence="1" type="ORF">A3I92_01995</name>
</gene>
<evidence type="ECO:0000313" key="1">
    <source>
        <dbReference type="EMBL" id="OGN31602.1"/>
    </source>
</evidence>
<dbReference type="AlphaFoldDB" id="A0A1F8H1Q8"/>
<proteinExistence type="predicted"/>
<protein>
    <submittedName>
        <fullName evidence="1">Uncharacterized protein</fullName>
    </submittedName>
</protein>
<accession>A0A1F8H1Q8</accession>
<dbReference type="EMBL" id="MGKS01000031">
    <property type="protein sequence ID" value="OGN31602.1"/>
    <property type="molecule type" value="Genomic_DNA"/>
</dbReference>